<name>G9ZJ88_9GAMM</name>
<comment type="caution">
    <text evidence="1">The sequence shown here is derived from an EMBL/GenBank/DDBJ whole genome shotgun (WGS) entry which is preliminary data.</text>
</comment>
<sequence>MLHGDPSSIHFKHRKNKTRATCIPANAGRLAAEITPYPGYGCREKG</sequence>
<evidence type="ECO:0000313" key="2">
    <source>
        <dbReference type="Proteomes" id="UP000004750"/>
    </source>
</evidence>
<reference evidence="1 2" key="1">
    <citation type="submission" date="2011-08" db="EMBL/GenBank/DDBJ databases">
        <authorList>
            <person name="Weinstock G."/>
            <person name="Sodergren E."/>
            <person name="Clifton S."/>
            <person name="Fulton L."/>
            <person name="Fulton B."/>
            <person name="Courtney L."/>
            <person name="Fronick C."/>
            <person name="Harrison M."/>
            <person name="Strong C."/>
            <person name="Farmer C."/>
            <person name="Delahaunty K."/>
            <person name="Markovic C."/>
            <person name="Hall O."/>
            <person name="Minx P."/>
            <person name="Tomlinson C."/>
            <person name="Mitreva M."/>
            <person name="Hou S."/>
            <person name="Chen J."/>
            <person name="Wollam A."/>
            <person name="Pepin K.H."/>
            <person name="Johnson M."/>
            <person name="Bhonagiri V."/>
            <person name="Zhang X."/>
            <person name="Suruliraj S."/>
            <person name="Warren W."/>
            <person name="Chinwalla A."/>
            <person name="Mardis E.R."/>
            <person name="Wilson R.K."/>
        </authorList>
    </citation>
    <scope>NUCLEOTIDE SEQUENCE [LARGE SCALE GENOMIC DNA]</scope>
    <source>
        <strain evidence="1 2">F0432</strain>
    </source>
</reference>
<dbReference type="HOGENOM" id="CLU_3181602_0_0_6"/>
<dbReference type="EMBL" id="AGCM01000184">
    <property type="protein sequence ID" value="EHM50230.1"/>
    <property type="molecule type" value="Genomic_DNA"/>
</dbReference>
<organism evidence="1 2">
    <name type="scientific">Cardiobacterium valvarum F0432</name>
    <dbReference type="NCBI Taxonomy" id="797473"/>
    <lineage>
        <taxon>Bacteria</taxon>
        <taxon>Pseudomonadati</taxon>
        <taxon>Pseudomonadota</taxon>
        <taxon>Gammaproteobacteria</taxon>
        <taxon>Cardiobacteriales</taxon>
        <taxon>Cardiobacteriaceae</taxon>
        <taxon>Cardiobacterium</taxon>
    </lineage>
</organism>
<dbReference type="AlphaFoldDB" id="G9ZJ88"/>
<protein>
    <submittedName>
        <fullName evidence="1">Uncharacterized protein</fullName>
    </submittedName>
</protein>
<proteinExistence type="predicted"/>
<accession>G9ZJ88</accession>
<gene>
    <name evidence="1" type="ORF">HMPREF9080_02858</name>
</gene>
<evidence type="ECO:0000313" key="1">
    <source>
        <dbReference type="EMBL" id="EHM50230.1"/>
    </source>
</evidence>
<dbReference type="Proteomes" id="UP000004750">
    <property type="component" value="Unassembled WGS sequence"/>
</dbReference>